<dbReference type="InterPro" id="IPR009057">
    <property type="entry name" value="Homeodomain-like_sf"/>
</dbReference>
<comment type="caution">
    <text evidence="4">The sequence shown here is derived from an EMBL/GenBank/DDBJ whole genome shotgun (WGS) entry which is preliminary data.</text>
</comment>
<evidence type="ECO:0000256" key="2">
    <source>
        <dbReference type="SAM" id="MobiDB-lite"/>
    </source>
</evidence>
<dbReference type="InterPro" id="IPR050109">
    <property type="entry name" value="HTH-type_TetR-like_transc_reg"/>
</dbReference>
<dbReference type="InterPro" id="IPR001647">
    <property type="entry name" value="HTH_TetR"/>
</dbReference>
<keyword evidence="1" id="KW-0238">DNA-binding</keyword>
<evidence type="ECO:0000259" key="3">
    <source>
        <dbReference type="Pfam" id="PF00440"/>
    </source>
</evidence>
<gene>
    <name evidence="4" type="ORF">MMUR_10610</name>
</gene>
<sequence>MPPEPGPVREHPRKRGRNSSGAETRLKLITVAETMFADRGIAAVSLNEIRLAAGQSNAAVVNYHFGSKDDLIKAILADRLERIDADRGRLLDQAVSAGQPPELTALLAALVLPQVSSIERGERHVELVAQLLFGGYGEPGGHAWILADPSLTEHGQRLNQLIWKQLSHLPGVVATMRLRFVYTSCLNALADHQRQWVTAATEVVPTAVFVSELIDSLTAIIRAPVSPQTLSALES</sequence>
<dbReference type="EMBL" id="BLKT01000003">
    <property type="protein sequence ID" value="GFG56925.1"/>
    <property type="molecule type" value="Genomic_DNA"/>
</dbReference>
<proteinExistence type="predicted"/>
<keyword evidence="5" id="KW-1185">Reference proteome</keyword>
<dbReference type="SUPFAM" id="SSF48498">
    <property type="entry name" value="Tetracyclin repressor-like, C-terminal domain"/>
    <property type="match status" value="1"/>
</dbReference>
<reference evidence="4 5" key="1">
    <citation type="journal article" date="2019" name="Emerg. Microbes Infect.">
        <title>Comprehensive subspecies identification of 175 nontuberculous mycobacteria species based on 7547 genomic profiles.</title>
        <authorList>
            <person name="Matsumoto Y."/>
            <person name="Kinjo T."/>
            <person name="Motooka D."/>
            <person name="Nabeya D."/>
            <person name="Jung N."/>
            <person name="Uechi K."/>
            <person name="Horii T."/>
            <person name="Iida T."/>
            <person name="Fujita J."/>
            <person name="Nakamura S."/>
        </authorList>
    </citation>
    <scope>NUCLEOTIDE SEQUENCE [LARGE SCALE GENOMIC DNA]</scope>
    <source>
        <strain evidence="4 5">JCM 13392</strain>
    </source>
</reference>
<accession>A0A7I9WGQ1</accession>
<dbReference type="GO" id="GO:0003700">
    <property type="term" value="F:DNA-binding transcription factor activity"/>
    <property type="evidence" value="ECO:0007669"/>
    <property type="project" value="TreeGrafter"/>
</dbReference>
<evidence type="ECO:0000313" key="5">
    <source>
        <dbReference type="Proteomes" id="UP000465241"/>
    </source>
</evidence>
<feature type="domain" description="HTH tetR-type" evidence="3">
    <location>
        <begin position="28"/>
        <end position="75"/>
    </location>
</feature>
<feature type="region of interest" description="Disordered" evidence="2">
    <location>
        <begin position="1"/>
        <end position="22"/>
    </location>
</feature>
<dbReference type="Proteomes" id="UP000465241">
    <property type="component" value="Unassembled WGS sequence"/>
</dbReference>
<dbReference type="AlphaFoldDB" id="A0A7I9WGQ1"/>
<dbReference type="RefSeq" id="WP_193488367.1">
    <property type="nucleotide sequence ID" value="NZ_BAAAMC010000003.1"/>
</dbReference>
<protein>
    <submittedName>
        <fullName evidence="4">TetR family transcriptional regulator</fullName>
    </submittedName>
</protein>
<dbReference type="PANTHER" id="PTHR30055">
    <property type="entry name" value="HTH-TYPE TRANSCRIPTIONAL REGULATOR RUTR"/>
    <property type="match status" value="1"/>
</dbReference>
<dbReference type="InterPro" id="IPR036271">
    <property type="entry name" value="Tet_transcr_reg_TetR-rel_C_sf"/>
</dbReference>
<dbReference type="Gene3D" id="1.10.357.10">
    <property type="entry name" value="Tetracycline Repressor, domain 2"/>
    <property type="match status" value="1"/>
</dbReference>
<dbReference type="PANTHER" id="PTHR30055:SF235">
    <property type="entry name" value="TRANSCRIPTIONAL REGULATORY PROTEIN"/>
    <property type="match status" value="1"/>
</dbReference>
<organism evidence="4 5">
    <name type="scientific">Mycolicibacterium murale</name>
    <dbReference type="NCBI Taxonomy" id="182220"/>
    <lineage>
        <taxon>Bacteria</taxon>
        <taxon>Bacillati</taxon>
        <taxon>Actinomycetota</taxon>
        <taxon>Actinomycetes</taxon>
        <taxon>Mycobacteriales</taxon>
        <taxon>Mycobacteriaceae</taxon>
        <taxon>Mycolicibacterium</taxon>
    </lineage>
</organism>
<dbReference type="SUPFAM" id="SSF46689">
    <property type="entry name" value="Homeodomain-like"/>
    <property type="match status" value="1"/>
</dbReference>
<evidence type="ECO:0000313" key="4">
    <source>
        <dbReference type="EMBL" id="GFG56925.1"/>
    </source>
</evidence>
<dbReference type="Pfam" id="PF00440">
    <property type="entry name" value="TetR_N"/>
    <property type="match status" value="1"/>
</dbReference>
<name>A0A7I9WGQ1_9MYCO</name>
<dbReference type="GO" id="GO:0000976">
    <property type="term" value="F:transcription cis-regulatory region binding"/>
    <property type="evidence" value="ECO:0007669"/>
    <property type="project" value="TreeGrafter"/>
</dbReference>
<evidence type="ECO:0000256" key="1">
    <source>
        <dbReference type="ARBA" id="ARBA00023125"/>
    </source>
</evidence>